<protein>
    <submittedName>
        <fullName evidence="1">Uncharacterized protein</fullName>
    </submittedName>
</protein>
<dbReference type="EMBL" id="JARKIB010000171">
    <property type="protein sequence ID" value="KAJ7728627.1"/>
    <property type="molecule type" value="Genomic_DNA"/>
</dbReference>
<dbReference type="Proteomes" id="UP001215598">
    <property type="component" value="Unassembled WGS sequence"/>
</dbReference>
<evidence type="ECO:0000313" key="2">
    <source>
        <dbReference type="Proteomes" id="UP001215598"/>
    </source>
</evidence>
<accession>A0AAD7HUF2</accession>
<sequence>MRGRRRVEGFEFLKLLEGGRWEDLCVIPNFDEVAKGEWQKEKKGGGAPVRLGFEPFQVTMPILFSHTRQSTTTAVEFHAYCNFVQGARKGEEESSLVGGPHLQQLQLSRMQSAVGAPVRLGVGPFAVILYNSFFAHPASAYITSSVEFQVKCYPQIWVGVTIAR</sequence>
<organism evidence="1 2">
    <name type="scientific">Mycena metata</name>
    <dbReference type="NCBI Taxonomy" id="1033252"/>
    <lineage>
        <taxon>Eukaryota</taxon>
        <taxon>Fungi</taxon>
        <taxon>Dikarya</taxon>
        <taxon>Basidiomycota</taxon>
        <taxon>Agaricomycotina</taxon>
        <taxon>Agaricomycetes</taxon>
        <taxon>Agaricomycetidae</taxon>
        <taxon>Agaricales</taxon>
        <taxon>Marasmiineae</taxon>
        <taxon>Mycenaceae</taxon>
        <taxon>Mycena</taxon>
    </lineage>
</organism>
<evidence type="ECO:0000313" key="1">
    <source>
        <dbReference type="EMBL" id="KAJ7728627.1"/>
    </source>
</evidence>
<gene>
    <name evidence="1" type="ORF">B0H16DRAFT_1470389</name>
</gene>
<reference evidence="1" key="1">
    <citation type="submission" date="2023-03" db="EMBL/GenBank/DDBJ databases">
        <title>Massive genome expansion in bonnet fungi (Mycena s.s.) driven by repeated elements and novel gene families across ecological guilds.</title>
        <authorList>
            <consortium name="Lawrence Berkeley National Laboratory"/>
            <person name="Harder C.B."/>
            <person name="Miyauchi S."/>
            <person name="Viragh M."/>
            <person name="Kuo A."/>
            <person name="Thoen E."/>
            <person name="Andreopoulos B."/>
            <person name="Lu D."/>
            <person name="Skrede I."/>
            <person name="Drula E."/>
            <person name="Henrissat B."/>
            <person name="Morin E."/>
            <person name="Kohler A."/>
            <person name="Barry K."/>
            <person name="LaButti K."/>
            <person name="Morin E."/>
            <person name="Salamov A."/>
            <person name="Lipzen A."/>
            <person name="Mereny Z."/>
            <person name="Hegedus B."/>
            <person name="Baldrian P."/>
            <person name="Stursova M."/>
            <person name="Weitz H."/>
            <person name="Taylor A."/>
            <person name="Grigoriev I.V."/>
            <person name="Nagy L.G."/>
            <person name="Martin F."/>
            <person name="Kauserud H."/>
        </authorList>
    </citation>
    <scope>NUCLEOTIDE SEQUENCE</scope>
    <source>
        <strain evidence="1">CBHHK182m</strain>
    </source>
</reference>
<keyword evidence="2" id="KW-1185">Reference proteome</keyword>
<proteinExistence type="predicted"/>
<comment type="caution">
    <text evidence="1">The sequence shown here is derived from an EMBL/GenBank/DDBJ whole genome shotgun (WGS) entry which is preliminary data.</text>
</comment>
<dbReference type="AlphaFoldDB" id="A0AAD7HUF2"/>
<name>A0AAD7HUF2_9AGAR</name>